<dbReference type="InterPro" id="IPR044810">
    <property type="entry name" value="WRKY_plant"/>
</dbReference>
<dbReference type="SMART" id="SM00774">
    <property type="entry name" value="WRKY"/>
    <property type="match status" value="2"/>
</dbReference>
<evidence type="ECO:0000259" key="6">
    <source>
        <dbReference type="PROSITE" id="PS50811"/>
    </source>
</evidence>
<evidence type="ECO:0000313" key="7">
    <source>
        <dbReference type="EMBL" id="KAJ8751628.1"/>
    </source>
</evidence>
<dbReference type="PROSITE" id="PS50811">
    <property type="entry name" value="WRKY"/>
    <property type="match status" value="2"/>
</dbReference>
<dbReference type="EMBL" id="JAIWQS010000011">
    <property type="protein sequence ID" value="KAJ8751628.1"/>
    <property type="molecule type" value="Genomic_DNA"/>
</dbReference>
<keyword evidence="8" id="KW-1185">Reference proteome</keyword>
<evidence type="ECO:0000256" key="5">
    <source>
        <dbReference type="ARBA" id="ARBA00023242"/>
    </source>
</evidence>
<feature type="domain" description="WRKY" evidence="6">
    <location>
        <begin position="66"/>
        <end position="131"/>
    </location>
</feature>
<name>A0AAV8SHT5_9ROSI</name>
<dbReference type="PANTHER" id="PTHR31221">
    <property type="entry name" value="WRKY TRANSCRIPTION FACTOR PROTEIN 1-RELATED"/>
    <property type="match status" value="1"/>
</dbReference>
<evidence type="ECO:0000256" key="2">
    <source>
        <dbReference type="ARBA" id="ARBA00023015"/>
    </source>
</evidence>
<comment type="subcellular location">
    <subcellularLocation>
        <location evidence="1">Nucleus</location>
    </subcellularLocation>
</comment>
<dbReference type="GO" id="GO:0043565">
    <property type="term" value="F:sequence-specific DNA binding"/>
    <property type="evidence" value="ECO:0007669"/>
    <property type="project" value="InterPro"/>
</dbReference>
<keyword evidence="3" id="KW-0238">DNA-binding</keyword>
<dbReference type="GO" id="GO:0005634">
    <property type="term" value="C:nucleus"/>
    <property type="evidence" value="ECO:0007669"/>
    <property type="project" value="UniProtKB-SubCell"/>
</dbReference>
<evidence type="ECO:0000256" key="3">
    <source>
        <dbReference type="ARBA" id="ARBA00023125"/>
    </source>
</evidence>
<reference evidence="7 8" key="1">
    <citation type="submission" date="2021-09" db="EMBL/GenBank/DDBJ databases">
        <title>Genomic insights and catalytic innovation underlie evolution of tropane alkaloids biosynthesis.</title>
        <authorList>
            <person name="Wang Y.-J."/>
            <person name="Tian T."/>
            <person name="Huang J.-P."/>
            <person name="Huang S.-X."/>
        </authorList>
    </citation>
    <scope>NUCLEOTIDE SEQUENCE [LARGE SCALE GENOMIC DNA]</scope>
    <source>
        <strain evidence="7">KIB-2018</strain>
        <tissue evidence="7">Leaf</tissue>
    </source>
</reference>
<comment type="caution">
    <text evidence="7">The sequence shown here is derived from an EMBL/GenBank/DDBJ whole genome shotgun (WGS) entry which is preliminary data.</text>
</comment>
<dbReference type="AlphaFoldDB" id="A0AAV8SHT5"/>
<evidence type="ECO:0000256" key="4">
    <source>
        <dbReference type="ARBA" id="ARBA00023163"/>
    </source>
</evidence>
<dbReference type="InterPro" id="IPR003657">
    <property type="entry name" value="WRKY_dom"/>
</dbReference>
<accession>A0AAV8SHT5</accession>
<keyword evidence="4" id="KW-0804">Transcription</keyword>
<proteinExistence type="predicted"/>
<keyword evidence="2" id="KW-0805">Transcription regulation</keyword>
<sequence>MNLKTGSGCDGFPFLLDHVAGSDSSIVGFQCGEASVKLPSETLESGFAGTVVNQQAVEYYVHQPENRMENVTDVYSWRKYGQKPMKGSYCSRSYYRCTHSSCHVKKKVRHCDHSHRIIDVIYIGQHNHGPPQEKCNRSRGFISSSKNKIVLGGDTGNPAVEMSDGSITSMCVAVADAKRSFFCMSESEQPSSSSSNGSVVKVEEQEPEFKQSICSNREGSNQSGTCGLAGSKIRKKLGAEIGPGNRAIERKYVCPAISLNTYKDPKIGVQTGADEGNSNDGFRWRKYGQKTMKGNSQLRSYYRCTSTGCPARKHVETTEDDSTGSTITYLGKHDHDIPLPKRRRCLKGCPGLVSSAETIGGPETLLGQGSSTECSAGQEDMDEEILELGGEKALESARTLLSIRIGIRDC</sequence>
<protein>
    <recommendedName>
        <fullName evidence="6">WRKY domain-containing protein</fullName>
    </recommendedName>
</protein>
<keyword evidence="5" id="KW-0539">Nucleus</keyword>
<evidence type="ECO:0000256" key="1">
    <source>
        <dbReference type="ARBA" id="ARBA00004123"/>
    </source>
</evidence>
<dbReference type="InterPro" id="IPR036576">
    <property type="entry name" value="WRKY_dom_sf"/>
</dbReference>
<organism evidence="7 8">
    <name type="scientific">Erythroxylum novogranatense</name>
    <dbReference type="NCBI Taxonomy" id="1862640"/>
    <lineage>
        <taxon>Eukaryota</taxon>
        <taxon>Viridiplantae</taxon>
        <taxon>Streptophyta</taxon>
        <taxon>Embryophyta</taxon>
        <taxon>Tracheophyta</taxon>
        <taxon>Spermatophyta</taxon>
        <taxon>Magnoliopsida</taxon>
        <taxon>eudicotyledons</taxon>
        <taxon>Gunneridae</taxon>
        <taxon>Pentapetalae</taxon>
        <taxon>rosids</taxon>
        <taxon>fabids</taxon>
        <taxon>Malpighiales</taxon>
        <taxon>Erythroxylaceae</taxon>
        <taxon>Erythroxylum</taxon>
    </lineage>
</organism>
<dbReference type="Pfam" id="PF03106">
    <property type="entry name" value="WRKY"/>
    <property type="match status" value="2"/>
</dbReference>
<feature type="domain" description="WRKY" evidence="6">
    <location>
        <begin position="273"/>
        <end position="338"/>
    </location>
</feature>
<evidence type="ECO:0000313" key="8">
    <source>
        <dbReference type="Proteomes" id="UP001159364"/>
    </source>
</evidence>
<gene>
    <name evidence="7" type="ORF">K2173_025784</name>
</gene>
<dbReference type="PANTHER" id="PTHR31221:SF322">
    <property type="entry name" value="WRKY TRANSCRIPTION FACTOR 3-RELATED"/>
    <property type="match status" value="1"/>
</dbReference>
<dbReference type="SUPFAM" id="SSF118290">
    <property type="entry name" value="WRKY DNA-binding domain"/>
    <property type="match status" value="2"/>
</dbReference>
<dbReference type="Proteomes" id="UP001159364">
    <property type="component" value="Linkage Group LG11"/>
</dbReference>
<dbReference type="GO" id="GO:0003700">
    <property type="term" value="F:DNA-binding transcription factor activity"/>
    <property type="evidence" value="ECO:0007669"/>
    <property type="project" value="InterPro"/>
</dbReference>
<dbReference type="Gene3D" id="2.20.25.80">
    <property type="entry name" value="WRKY domain"/>
    <property type="match status" value="2"/>
</dbReference>